<dbReference type="InterPro" id="IPR027417">
    <property type="entry name" value="P-loop_NTPase"/>
</dbReference>
<reference evidence="1 2" key="1">
    <citation type="submission" date="2017-09" db="EMBL/GenBank/DDBJ databases">
        <authorList>
            <person name="Ehlers B."/>
            <person name="Leendertz F.H."/>
        </authorList>
    </citation>
    <scope>NUCLEOTIDE SEQUENCE [LARGE SCALE GENOMIC DNA]</scope>
    <source>
        <strain evidence="1 2">CGMCC 4.6857</strain>
    </source>
</reference>
<evidence type="ECO:0008006" key="3">
    <source>
        <dbReference type="Google" id="ProtNLM"/>
    </source>
</evidence>
<accession>A0A285KIW3</accession>
<evidence type="ECO:0000313" key="1">
    <source>
        <dbReference type="EMBL" id="SNY71827.1"/>
    </source>
</evidence>
<dbReference type="RefSeq" id="WP_143235436.1">
    <property type="nucleotide sequence ID" value="NZ_OBDY01000041.1"/>
</dbReference>
<dbReference type="Gene3D" id="3.40.50.300">
    <property type="entry name" value="P-loop containing nucleotide triphosphate hydrolases"/>
    <property type="match status" value="1"/>
</dbReference>
<name>A0A285KIW3_9ACTN</name>
<dbReference type="OrthoDB" id="7628974at2"/>
<dbReference type="Proteomes" id="UP000219612">
    <property type="component" value="Unassembled WGS sequence"/>
</dbReference>
<dbReference type="SUPFAM" id="SSF52540">
    <property type="entry name" value="P-loop containing nucleoside triphosphate hydrolases"/>
    <property type="match status" value="1"/>
</dbReference>
<keyword evidence="2" id="KW-1185">Reference proteome</keyword>
<proteinExistence type="predicted"/>
<protein>
    <recommendedName>
        <fullName evidence="3">NB-ARC domain-containing protein</fullName>
    </recommendedName>
</protein>
<dbReference type="AlphaFoldDB" id="A0A285KIW3"/>
<organism evidence="1 2">
    <name type="scientific">Paractinoplanes atraurantiacus</name>
    <dbReference type="NCBI Taxonomy" id="1036182"/>
    <lineage>
        <taxon>Bacteria</taxon>
        <taxon>Bacillati</taxon>
        <taxon>Actinomycetota</taxon>
        <taxon>Actinomycetes</taxon>
        <taxon>Micromonosporales</taxon>
        <taxon>Micromonosporaceae</taxon>
        <taxon>Paractinoplanes</taxon>
    </lineage>
</organism>
<dbReference type="EMBL" id="OBDY01000041">
    <property type="protein sequence ID" value="SNY71827.1"/>
    <property type="molecule type" value="Genomic_DNA"/>
</dbReference>
<sequence length="182" mass="18760">MGKTSLTVHWGQGRGCRFPAGRLYVNLRGFWGGEPMPADEALRALLDALGVPPAGLPAGLDALTARYRSQVAGKRLLVVLDNACDAAHVRPLLPGAGTVRTLVTSRSRLAGLAATDGAQPVALASLGPADSRTLLVSRLGGASLGPADGRARPGEERVVRLCGGLPPALSIVAARTRLTGFR</sequence>
<gene>
    <name evidence="1" type="ORF">SAMN05421748_1418</name>
</gene>
<evidence type="ECO:0000313" key="2">
    <source>
        <dbReference type="Proteomes" id="UP000219612"/>
    </source>
</evidence>